<sequence length="1131" mass="122833">RFSHTPFPLGSIIHLRSQVKYMAYLKTELLNIFCVSDESPYTKSANQSKPPEGALAVRRQSIPEEFKGSTIVELMKKEGTTLGLTVSGGIDKDGKPRVSNLRQGGIAARSDQLDVGDYIKSVNGINLTKFRHDEIISLLKNVGERVVLEVEYELPPVSVQGSGLIFRTVEVTLHKEGNTFGFVIRGGAHDDRNKSRPVVITCVRPGGPADREGTIKPGDRLLSVDGIRLVGTSHSEAMSILKQCGQEATLLIEYDVSVMDSVATASGPLLVEVAKTAGSALGVALSTSMCCSKQVIIIDKIKSASIADRCGALHIGDHILSIDGTSMEYCTLAEATQFLANTSDNVKLEILPHHQTRLALKGPEHGRKLVQRSNRQLMWDPYANNQSGAPTYHHYNTYHPDHCRTPTLTLFPFISTALVSASFSPASMSAYSLSSLNMGTLPRSLYSTSPRGTMMRRRLKKKDFKSSLSLASSTVGLAGQVVHTETTEVVLTADPIVGFGIQLQGSVFATETLSSPPLISYIEVDSPAERCGMLQIGDRVLAINGIPTEDSTFDEANQLLRDSSVTSKVTLEIEFDVAESVIPSSGTFHVKLPKKHNVELGITISSPSSRKPGDPLVISDIKKGSVAHRTGTLELGDKLLAIDNIRLDNCSMEDAVQILQHCEELVKLKIRKDEDNSDEQESSGAIIYTVELKRYGGPLGITISGTEEPFDPIIISSLTKGGLAERTGAIHIGDRILAINSSSLKGKPLSEAIHLLQMAGETVTLKIKKQTDGESTSPKKFSASGHLNELSDAEEDAAATQKPGKLSEVYSTTVPSVDSAVESWDGSGIDTSYGSQGESCRPKGSSQGHEIGPNFQASGYNFNTFEWRSPKQRGSLSPPTRPRSNPFHETGLGDEDWDKPIATSFAGAPENDQEENFWSQALEDLETCGQSGILRELEATIMSGSTMSLNHDNPQHRGHLGRQASFQERSTSRPHYSQTTRSNTLPSDQEMKEIMSPTPVELHKVTLFKDSDMEDFGFSVSDGLLEKGVYVKNIRPAGPGDVGGLKPYDRLLQVNHVRTRDFDCCLVVPLIAESGNKLELVISRNPIASQKIGSEQQTFATGEWNDQNNAFLQPGGHNSGLEMKREPTNTL</sequence>
<dbReference type="CDD" id="cd06681">
    <property type="entry name" value="PDZ2_GRIP1-2-like"/>
    <property type="match status" value="1"/>
</dbReference>
<dbReference type="InParanoid" id="A0A803SW78"/>
<feature type="compositionally biased region" description="Polar residues" evidence="4">
    <location>
        <begin position="855"/>
        <end position="878"/>
    </location>
</feature>
<dbReference type="InterPro" id="IPR043545">
    <property type="entry name" value="GRIP1/2"/>
</dbReference>
<comment type="subcellular location">
    <subcellularLocation>
        <location evidence="1">Cytoplasm</location>
    </subcellularLocation>
</comment>
<dbReference type="CDD" id="cd06687">
    <property type="entry name" value="PDZ1_GRIP1-2-like"/>
    <property type="match status" value="1"/>
</dbReference>
<feature type="domain" description="PDZ" evidence="5">
    <location>
        <begin position="270"/>
        <end position="354"/>
    </location>
</feature>
<dbReference type="Proteomes" id="UP000001646">
    <property type="component" value="Unplaced"/>
</dbReference>
<dbReference type="Pfam" id="PF17820">
    <property type="entry name" value="PDZ_6"/>
    <property type="match status" value="1"/>
</dbReference>
<dbReference type="Bgee" id="ENSACAG00000003595">
    <property type="expression patterns" value="Expressed in hemipenis and 9 other cell types or tissues"/>
</dbReference>
<dbReference type="FunFam" id="2.30.42.10:FF:000025">
    <property type="entry name" value="Glutamate receptor interacting protein 1"/>
    <property type="match status" value="1"/>
</dbReference>
<dbReference type="GO" id="GO:0005737">
    <property type="term" value="C:cytoplasm"/>
    <property type="evidence" value="ECO:0007669"/>
    <property type="project" value="UniProtKB-SubCell"/>
</dbReference>
<dbReference type="FunFam" id="2.30.42.10:FF:000031">
    <property type="entry name" value="Glutamate receptor interacting protein 1"/>
    <property type="match status" value="1"/>
</dbReference>
<feature type="region of interest" description="Disordered" evidence="4">
    <location>
        <begin position="767"/>
        <end position="913"/>
    </location>
</feature>
<feature type="domain" description="PDZ" evidence="5">
    <location>
        <begin position="589"/>
        <end position="674"/>
    </location>
</feature>
<feature type="compositionally biased region" description="Polar residues" evidence="4">
    <location>
        <begin position="829"/>
        <end position="848"/>
    </location>
</feature>
<dbReference type="FunFam" id="2.30.42.10:FF:000023">
    <property type="entry name" value="Glutamate receptor interacting protein 1"/>
    <property type="match status" value="1"/>
</dbReference>
<evidence type="ECO:0000259" key="5">
    <source>
        <dbReference type="PROSITE" id="PS50106"/>
    </source>
</evidence>
<name>A0A803SW78_ANOCA</name>
<feature type="domain" description="PDZ" evidence="5">
    <location>
        <begin position="168"/>
        <end position="256"/>
    </location>
</feature>
<evidence type="ECO:0000313" key="7">
    <source>
        <dbReference type="Proteomes" id="UP000001646"/>
    </source>
</evidence>
<dbReference type="CDD" id="cd06684">
    <property type="entry name" value="PDZ3_GRIP1-2-like"/>
    <property type="match status" value="1"/>
</dbReference>
<feature type="compositionally biased region" description="Polar residues" evidence="4">
    <location>
        <begin position="964"/>
        <end position="987"/>
    </location>
</feature>
<dbReference type="CDD" id="cd06685">
    <property type="entry name" value="PDZ7_GRIP1-2-like"/>
    <property type="match status" value="1"/>
</dbReference>
<protein>
    <submittedName>
        <fullName evidence="6">Glutamate receptor interacting protein 1</fullName>
    </submittedName>
</protein>
<gene>
    <name evidence="6" type="primary">GRIP1</name>
</gene>
<evidence type="ECO:0000256" key="3">
    <source>
        <dbReference type="ARBA" id="ARBA00022737"/>
    </source>
</evidence>
<keyword evidence="2" id="KW-0963">Cytoplasm</keyword>
<reference evidence="6" key="1">
    <citation type="submission" date="2009-12" db="EMBL/GenBank/DDBJ databases">
        <title>The Genome Sequence of Anolis carolinensis (Green Anole Lizard).</title>
        <authorList>
            <consortium name="The Genome Sequencing Platform"/>
            <person name="Di Palma F."/>
            <person name="Alfoldi J."/>
            <person name="Heiman D."/>
            <person name="Young S."/>
            <person name="Grabherr M."/>
            <person name="Johnson J."/>
            <person name="Lander E.S."/>
            <person name="Lindblad-Toh K."/>
        </authorList>
    </citation>
    <scope>NUCLEOTIDE SEQUENCE [LARGE SCALE GENOMIC DNA]</scope>
    <source>
        <strain evidence="6">JBL SC #1</strain>
    </source>
</reference>
<keyword evidence="3" id="KW-0677">Repeat</keyword>
<organism evidence="6 7">
    <name type="scientific">Anolis carolinensis</name>
    <name type="common">Green anole</name>
    <name type="synonym">American chameleon</name>
    <dbReference type="NCBI Taxonomy" id="28377"/>
    <lineage>
        <taxon>Eukaryota</taxon>
        <taxon>Metazoa</taxon>
        <taxon>Chordata</taxon>
        <taxon>Craniata</taxon>
        <taxon>Vertebrata</taxon>
        <taxon>Euteleostomi</taxon>
        <taxon>Lepidosauria</taxon>
        <taxon>Squamata</taxon>
        <taxon>Bifurcata</taxon>
        <taxon>Unidentata</taxon>
        <taxon>Episquamata</taxon>
        <taxon>Toxicofera</taxon>
        <taxon>Iguania</taxon>
        <taxon>Dactyloidae</taxon>
        <taxon>Anolis</taxon>
    </lineage>
</organism>
<evidence type="ECO:0000256" key="4">
    <source>
        <dbReference type="SAM" id="MobiDB-lite"/>
    </source>
</evidence>
<keyword evidence="7" id="KW-1185">Reference proteome</keyword>
<evidence type="ECO:0000256" key="2">
    <source>
        <dbReference type="ARBA" id="ARBA00022490"/>
    </source>
</evidence>
<dbReference type="FunFam" id="2.30.42.10:FF:000022">
    <property type="entry name" value="Glutamate receptor interacting protein 1"/>
    <property type="match status" value="1"/>
</dbReference>
<dbReference type="SUPFAM" id="SSF50156">
    <property type="entry name" value="PDZ domain-like"/>
    <property type="match status" value="7"/>
</dbReference>
<dbReference type="FunFam" id="2.30.42.10:FF:000021">
    <property type="entry name" value="Glutamate receptor interacting protein 1"/>
    <property type="match status" value="1"/>
</dbReference>
<reference evidence="6" key="3">
    <citation type="submission" date="2025-09" db="UniProtKB">
        <authorList>
            <consortium name="Ensembl"/>
        </authorList>
    </citation>
    <scope>IDENTIFICATION</scope>
</reference>
<dbReference type="PANTHER" id="PTHR46227:SF3">
    <property type="entry name" value="GLUTAMATE RECEPTOR-INTERACTING PROTEIN 1"/>
    <property type="match status" value="1"/>
</dbReference>
<dbReference type="Gene3D" id="2.30.42.10">
    <property type="match status" value="7"/>
</dbReference>
<dbReference type="InterPro" id="IPR041489">
    <property type="entry name" value="PDZ_6"/>
</dbReference>
<reference evidence="6" key="2">
    <citation type="submission" date="2025-08" db="UniProtKB">
        <authorList>
            <consortium name="Ensembl"/>
        </authorList>
    </citation>
    <scope>IDENTIFICATION</scope>
</reference>
<dbReference type="CDD" id="cd06683">
    <property type="entry name" value="PDZ6_GRIP1-2-like"/>
    <property type="match status" value="1"/>
</dbReference>
<dbReference type="FunFam" id="2.30.42.10:FF:000035">
    <property type="entry name" value="Glutamate receptor interacting protein 1"/>
    <property type="match status" value="1"/>
</dbReference>
<evidence type="ECO:0000313" key="6">
    <source>
        <dbReference type="Ensembl" id="ENSACAP00000027218.1"/>
    </source>
</evidence>
<dbReference type="PROSITE" id="PS50106">
    <property type="entry name" value="PDZ"/>
    <property type="match status" value="7"/>
</dbReference>
<dbReference type="PANTHER" id="PTHR46227">
    <property type="entry name" value="GLUTAMATE RECEPTOR-INTERACTING PROTEIN GRIP"/>
    <property type="match status" value="1"/>
</dbReference>
<feature type="region of interest" description="Disordered" evidence="4">
    <location>
        <begin position="964"/>
        <end position="990"/>
    </location>
</feature>
<feature type="domain" description="PDZ" evidence="5">
    <location>
        <begin position="689"/>
        <end position="771"/>
    </location>
</feature>
<dbReference type="FunFam" id="2.30.42.10:FF:000034">
    <property type="entry name" value="Glutamate receptor interacting protein 1"/>
    <property type="match status" value="1"/>
</dbReference>
<evidence type="ECO:0000256" key="1">
    <source>
        <dbReference type="ARBA" id="ARBA00004496"/>
    </source>
</evidence>
<feature type="domain" description="PDZ" evidence="5">
    <location>
        <begin position="1004"/>
        <end position="1086"/>
    </location>
</feature>
<dbReference type="CDD" id="cd06682">
    <property type="entry name" value="PDZ5_GRIP1-2-like"/>
    <property type="match status" value="1"/>
</dbReference>
<dbReference type="Pfam" id="PF00595">
    <property type="entry name" value="PDZ"/>
    <property type="match status" value="6"/>
</dbReference>
<dbReference type="CDD" id="cd06686">
    <property type="entry name" value="PDZ4_GRIP1-2-like"/>
    <property type="match status" value="1"/>
</dbReference>
<dbReference type="Ensembl" id="ENSACAT00000050644.1">
    <property type="protein sequence ID" value="ENSACAP00000027218.1"/>
    <property type="gene ID" value="ENSACAG00000003595.4"/>
</dbReference>
<dbReference type="InterPro" id="IPR001478">
    <property type="entry name" value="PDZ"/>
</dbReference>
<dbReference type="GO" id="GO:0098887">
    <property type="term" value="P:neurotransmitter receptor transport, endosome to postsynaptic membrane"/>
    <property type="evidence" value="ECO:0000318"/>
    <property type="project" value="GO_Central"/>
</dbReference>
<feature type="domain" description="PDZ" evidence="5">
    <location>
        <begin position="71"/>
        <end position="154"/>
    </location>
</feature>
<accession>A0A803SW78</accession>
<dbReference type="AlphaFoldDB" id="A0A803SW78"/>
<dbReference type="InterPro" id="IPR036034">
    <property type="entry name" value="PDZ_sf"/>
</dbReference>
<dbReference type="GeneTree" id="ENSGT00940000158692"/>
<proteinExistence type="predicted"/>
<feature type="domain" description="PDZ" evidence="5">
    <location>
        <begin position="488"/>
        <end position="563"/>
    </location>
</feature>
<dbReference type="SMART" id="SM00228">
    <property type="entry name" value="PDZ"/>
    <property type="match status" value="7"/>
</dbReference>